<feature type="non-terminal residue" evidence="1">
    <location>
        <position position="79"/>
    </location>
</feature>
<accession>A0A699UDF9</accession>
<feature type="non-terminal residue" evidence="1">
    <location>
        <position position="1"/>
    </location>
</feature>
<dbReference type="EMBL" id="BKCJ011326826">
    <property type="protein sequence ID" value="GFD21032.1"/>
    <property type="molecule type" value="Genomic_DNA"/>
</dbReference>
<gene>
    <name evidence="1" type="ORF">Tci_893001</name>
</gene>
<dbReference type="AlphaFoldDB" id="A0A699UDF9"/>
<name>A0A699UDF9_TANCI</name>
<proteinExistence type="predicted"/>
<reference evidence="1" key="1">
    <citation type="journal article" date="2019" name="Sci. Rep.">
        <title>Draft genome of Tanacetum cinerariifolium, the natural source of mosquito coil.</title>
        <authorList>
            <person name="Yamashiro T."/>
            <person name="Shiraishi A."/>
            <person name="Satake H."/>
            <person name="Nakayama K."/>
        </authorList>
    </citation>
    <scope>NUCLEOTIDE SEQUENCE</scope>
</reference>
<protein>
    <submittedName>
        <fullName evidence="1">Uncharacterized protein</fullName>
    </submittedName>
</protein>
<sequence>EVILNGDSLDPARVVDGVLQPVAPTTAEQKLTRKNELKARGSTIQNIAFVSPSNIDSTTEPVSATASVSTVCAKMPVSS</sequence>
<comment type="caution">
    <text evidence="1">The sequence shown here is derived from an EMBL/GenBank/DDBJ whole genome shotgun (WGS) entry which is preliminary data.</text>
</comment>
<organism evidence="1">
    <name type="scientific">Tanacetum cinerariifolium</name>
    <name type="common">Dalmatian daisy</name>
    <name type="synonym">Chrysanthemum cinerariifolium</name>
    <dbReference type="NCBI Taxonomy" id="118510"/>
    <lineage>
        <taxon>Eukaryota</taxon>
        <taxon>Viridiplantae</taxon>
        <taxon>Streptophyta</taxon>
        <taxon>Embryophyta</taxon>
        <taxon>Tracheophyta</taxon>
        <taxon>Spermatophyta</taxon>
        <taxon>Magnoliopsida</taxon>
        <taxon>eudicotyledons</taxon>
        <taxon>Gunneridae</taxon>
        <taxon>Pentapetalae</taxon>
        <taxon>asterids</taxon>
        <taxon>campanulids</taxon>
        <taxon>Asterales</taxon>
        <taxon>Asteraceae</taxon>
        <taxon>Asteroideae</taxon>
        <taxon>Anthemideae</taxon>
        <taxon>Anthemidinae</taxon>
        <taxon>Tanacetum</taxon>
    </lineage>
</organism>
<evidence type="ECO:0000313" key="1">
    <source>
        <dbReference type="EMBL" id="GFD21032.1"/>
    </source>
</evidence>